<dbReference type="Pfam" id="PF00168">
    <property type="entry name" value="C2"/>
    <property type="match status" value="5"/>
</dbReference>
<keyword evidence="4 7" id="KW-1133">Transmembrane helix</keyword>
<evidence type="ECO:0000259" key="8">
    <source>
        <dbReference type="PROSITE" id="PS50004"/>
    </source>
</evidence>
<dbReference type="CDD" id="cd04037">
    <property type="entry name" value="C2E_Ferlin"/>
    <property type="match status" value="1"/>
</dbReference>
<dbReference type="OrthoDB" id="270970at2759"/>
<gene>
    <name evidence="9" type="ORF">SteCoe_22695</name>
</gene>
<evidence type="ECO:0000256" key="3">
    <source>
        <dbReference type="ARBA" id="ARBA00022737"/>
    </source>
</evidence>
<comment type="caution">
    <text evidence="9">The sequence shown here is derived from an EMBL/GenBank/DDBJ whole genome shotgun (WGS) entry which is preliminary data.</text>
</comment>
<keyword evidence="3" id="KW-0677">Repeat</keyword>
<dbReference type="InterPro" id="IPR012968">
    <property type="entry name" value="FerIin_dom"/>
</dbReference>
<feature type="compositionally biased region" description="Basic and acidic residues" evidence="6">
    <location>
        <begin position="902"/>
        <end position="926"/>
    </location>
</feature>
<feature type="domain" description="C2" evidence="8">
    <location>
        <begin position="181"/>
        <end position="304"/>
    </location>
</feature>
<feature type="domain" description="C2" evidence="8">
    <location>
        <begin position="16"/>
        <end position="143"/>
    </location>
</feature>
<dbReference type="Proteomes" id="UP000187209">
    <property type="component" value="Unassembled WGS sequence"/>
</dbReference>
<feature type="domain" description="C2" evidence="8">
    <location>
        <begin position="506"/>
        <end position="630"/>
    </location>
</feature>
<accession>A0A1R2BLL9</accession>
<dbReference type="GO" id="GO:0007009">
    <property type="term" value="P:plasma membrane organization"/>
    <property type="evidence" value="ECO:0007669"/>
    <property type="project" value="TreeGrafter"/>
</dbReference>
<evidence type="ECO:0000256" key="5">
    <source>
        <dbReference type="ARBA" id="ARBA00023136"/>
    </source>
</evidence>
<feature type="region of interest" description="Disordered" evidence="6">
    <location>
        <begin position="899"/>
        <end position="926"/>
    </location>
</feature>
<dbReference type="PROSITE" id="PS50004">
    <property type="entry name" value="C2"/>
    <property type="match status" value="5"/>
</dbReference>
<evidence type="ECO:0000256" key="2">
    <source>
        <dbReference type="ARBA" id="ARBA00022692"/>
    </source>
</evidence>
<dbReference type="InterPro" id="IPR037724">
    <property type="entry name" value="C2E_Ferlin"/>
</dbReference>
<keyword evidence="5 7" id="KW-0472">Membrane</keyword>
<dbReference type="SMART" id="SM00239">
    <property type="entry name" value="C2"/>
    <property type="match status" value="6"/>
</dbReference>
<dbReference type="EMBL" id="MPUH01000563">
    <property type="protein sequence ID" value="OMJ77656.1"/>
    <property type="molecule type" value="Genomic_DNA"/>
</dbReference>
<evidence type="ECO:0000256" key="4">
    <source>
        <dbReference type="ARBA" id="ARBA00022989"/>
    </source>
</evidence>
<protein>
    <recommendedName>
        <fullName evidence="8">C2 domain-containing protein</fullName>
    </recommendedName>
</protein>
<feature type="transmembrane region" description="Helical" evidence="7">
    <location>
        <begin position="1419"/>
        <end position="1444"/>
    </location>
</feature>
<evidence type="ECO:0000313" key="9">
    <source>
        <dbReference type="EMBL" id="OMJ77656.1"/>
    </source>
</evidence>
<dbReference type="SUPFAM" id="SSF49562">
    <property type="entry name" value="C2 domain (Calcium/lipid-binding domain, CaLB)"/>
    <property type="match status" value="5"/>
</dbReference>
<organism evidence="9 10">
    <name type="scientific">Stentor coeruleus</name>
    <dbReference type="NCBI Taxonomy" id="5963"/>
    <lineage>
        <taxon>Eukaryota</taxon>
        <taxon>Sar</taxon>
        <taxon>Alveolata</taxon>
        <taxon>Ciliophora</taxon>
        <taxon>Postciliodesmatophora</taxon>
        <taxon>Heterotrichea</taxon>
        <taxon>Heterotrichida</taxon>
        <taxon>Stentoridae</taxon>
        <taxon>Stentor</taxon>
    </lineage>
</organism>
<dbReference type="PANTHER" id="PTHR12546">
    <property type="entry name" value="FER-1-LIKE"/>
    <property type="match status" value="1"/>
</dbReference>
<evidence type="ECO:0000256" key="6">
    <source>
        <dbReference type="SAM" id="MobiDB-lite"/>
    </source>
</evidence>
<reference evidence="9 10" key="1">
    <citation type="submission" date="2016-11" db="EMBL/GenBank/DDBJ databases">
        <title>The macronuclear genome of Stentor coeruleus: a giant cell with tiny introns.</title>
        <authorList>
            <person name="Slabodnick M."/>
            <person name="Ruby J.G."/>
            <person name="Reiff S.B."/>
            <person name="Swart E.C."/>
            <person name="Gosai S."/>
            <person name="Prabakaran S."/>
            <person name="Witkowska E."/>
            <person name="Larue G.E."/>
            <person name="Fisher S."/>
            <person name="Freeman R.M."/>
            <person name="Gunawardena J."/>
            <person name="Chu W."/>
            <person name="Stover N.A."/>
            <person name="Gregory B.D."/>
            <person name="Nowacki M."/>
            <person name="Derisi J."/>
            <person name="Roy S.W."/>
            <person name="Marshall W.F."/>
            <person name="Sood P."/>
        </authorList>
    </citation>
    <scope>NUCLEOTIDE SEQUENCE [LARGE SCALE GENOMIC DNA]</scope>
    <source>
        <strain evidence="9">WM001</strain>
    </source>
</reference>
<dbReference type="SMART" id="SM01202">
    <property type="entry name" value="FerI"/>
    <property type="match status" value="1"/>
</dbReference>
<dbReference type="GO" id="GO:0016020">
    <property type="term" value="C:membrane"/>
    <property type="evidence" value="ECO:0007669"/>
    <property type="project" value="UniProtKB-SubCell"/>
</dbReference>
<sequence>MENKGEIQVENVINQPQPEQAETESIKMRDGIYMIHVYVEEARSLVPPDGNSTCDPVFIVTAFGTSKSTKDFKEIGSTSTIVINEHIYIEGPDMTDEEIMNERLVLTVRDHGITIFKGLIGTYELDMTYIYSNPNHSMVHKWIVLSNPEDSNYEIMRGYLKVGISLCHEEDKPVDLCIRENPNLKDRELLMPPHVKPTVVQMYLHLIKAENLPVMDKGQTLDAYCTVRFASSECKSSTYTADITTLTAYWYDEILLPVVIPSVSSDVTLTFWDHDSLSKDDMVGAILLKFDNIRAGKHSTNFWANIYGAPPLSEGEQTEYMNRVPSCASHWRGRVLLKAWIEEEVKEIYKKSRKINDPHINTKIRDEYETGTSYEMRVQIYSASALPYKKGKYSIRIEWSGIAFQSTSQETLNGSVDWFETCKRLTAVIPKDAEKVMPDVFLYLVYDDQKISFVRMPYKDFTDKTKGPKWNQLIPDKSVGKLKEDWNAGFVKARIYIGVYDNENDDKNNYNWKKLIKPSYDKWNLYAHLFQCRHLPAADKNGLADPYIIIYCAGNEHSTRKTPCESTLNPRWYETFCIPISIPSLEESAPIVIYVYDYDEISSDDIMGVTFIEMTEAVINPDIIPRPKWRQLSLGRKGTEKGEVLISFSLFKGEASTNVCNIMPEFEDKTLEINILGLRGLKPAVGWLPVNKAFIRFDLNSLSLPGESIGIKSIETQPFESGSDPNIASTVSFKCKMPRDKIFSPILTATVHDYLFSGVSQPLIGSFGIDLAKYAPQYIASSVLSSALTFSRLLTKKNIFKIKKINEEYKDIEEKKSKGVPENINEENEKSYDISDENIGNSISKSIIEEEKISEDDLLDSHENKGLLAVDKRLTKANISDPSSQIQKIDNRVKHRTFKGMSKTDPKQLERQEKLRKTKEEEERIKKEEAERSAELSFEEICEDSQRILLKAVFGKKGKKTIEVRMPNPSIYLPIGYNRTPEDGLKSYRYFIHEPLEGTFLFQDLPFDEINIYRGQNRGVEDSLFEFNKKKDLTGEVSTLECSGKFKAMIRITKYPSVKVDDEFTQITRMLLTKTKCTIRVYIIDAMKLEQKDKFSESDPYVKLKLAGKIRSDRDNHQEDVSNPKIYKAFEMSATLPGKSMLCIQMWDHNDLTSDSKIGTTQIDLETRYFNKKWQNLAQKPIETRPFRRPQGFIRLWVDIFPGKLTDPLQDISIKPPGEFEARVIIWRAEDVPNMDIEELSDLFVSAKINGLLEKETDTHYRAAHGRGCWNWRMKFHLTLPQPTNVITLQLWDKDIFTGNDFISEISIPFDDLATEAWETDSEVQMFGESDDLKDRLLEKKSEVFWVHCKKRNDDGEVVDCGKILISFELLPKKRAENFMVGEGRDEPNVNPHLPAPTGRMKLTLNPLSLISQLVGPELKVKLCLILCCVFLCLIIMFIVLMLISEKISSMFIQFTS</sequence>
<feature type="domain" description="C2" evidence="8">
    <location>
        <begin position="1060"/>
        <end position="1179"/>
    </location>
</feature>
<evidence type="ECO:0000256" key="7">
    <source>
        <dbReference type="SAM" id="Phobius"/>
    </source>
</evidence>
<dbReference type="PANTHER" id="PTHR12546:SF33">
    <property type="entry name" value="SPERM VESICLE FUSION PROTEIN FER-1"/>
    <property type="match status" value="1"/>
</dbReference>
<evidence type="ECO:0000256" key="1">
    <source>
        <dbReference type="ARBA" id="ARBA00004167"/>
    </source>
</evidence>
<keyword evidence="10" id="KW-1185">Reference proteome</keyword>
<evidence type="ECO:0000313" key="10">
    <source>
        <dbReference type="Proteomes" id="UP000187209"/>
    </source>
</evidence>
<dbReference type="InterPro" id="IPR000008">
    <property type="entry name" value="C2_dom"/>
</dbReference>
<feature type="domain" description="C2" evidence="8">
    <location>
        <begin position="1201"/>
        <end position="1323"/>
    </location>
</feature>
<dbReference type="CDD" id="cd00030">
    <property type="entry name" value="C2"/>
    <property type="match status" value="1"/>
</dbReference>
<dbReference type="Gene3D" id="2.60.40.150">
    <property type="entry name" value="C2 domain"/>
    <property type="match status" value="5"/>
</dbReference>
<dbReference type="InterPro" id="IPR035892">
    <property type="entry name" value="C2_domain_sf"/>
</dbReference>
<name>A0A1R2BLL9_9CILI</name>
<comment type="subcellular location">
    <subcellularLocation>
        <location evidence="1">Membrane</location>
        <topology evidence="1">Single-pass membrane protein</topology>
    </subcellularLocation>
</comment>
<keyword evidence="2 7" id="KW-0812">Transmembrane</keyword>
<dbReference type="InterPro" id="IPR037721">
    <property type="entry name" value="Ferlin"/>
</dbReference>
<proteinExistence type="predicted"/>